<comment type="caution">
    <text evidence="1">The sequence shown here is derived from an EMBL/GenBank/DDBJ whole genome shotgun (WGS) entry which is preliminary data.</text>
</comment>
<dbReference type="Proteomes" id="UP000019760">
    <property type="component" value="Unassembled WGS sequence"/>
</dbReference>
<dbReference type="RefSeq" id="WP_023979785.1">
    <property type="nucleotide sequence ID" value="NZ_BAND01000218.1"/>
</dbReference>
<dbReference type="InterPro" id="IPR007948">
    <property type="entry name" value="DUF736"/>
</dbReference>
<evidence type="ECO:0008006" key="3">
    <source>
        <dbReference type="Google" id="ProtNLM"/>
    </source>
</evidence>
<accession>A0A023DA61</accession>
<gene>
    <name evidence="1" type="ORF">Amme_234_003</name>
</gene>
<evidence type="ECO:0000313" key="2">
    <source>
        <dbReference type="Proteomes" id="UP000019760"/>
    </source>
</evidence>
<proteinExistence type="predicted"/>
<keyword evidence="2" id="KW-1185">Reference proteome</keyword>
<sequence length="112" mass="12455">MAQIGLFTRTKTGFAGRIRTLTVTQDLILIPADFSDAEHAPDYRIHLTDADGPEVGAGWKRTGERAGEYVAVALDDPAFTQPIRANLFRTADDRAVWVLNWTRPSKRAERGD</sequence>
<dbReference type="EMBL" id="BAND01000218">
    <property type="protein sequence ID" value="GAJ30681.1"/>
    <property type="molecule type" value="Genomic_DNA"/>
</dbReference>
<name>A0A023DA61_ACIMT</name>
<reference evidence="1 2" key="2">
    <citation type="journal article" date="2014" name="FEMS Microbiol. Lett.">
        <title>Draft genomic DNA sequence of the facultatively methylotrophic bacterium Acidomonas methanolica type strain MB58.</title>
        <authorList>
            <person name="Higashiura N."/>
            <person name="Hadano H."/>
            <person name="Hirakawa H."/>
            <person name="Matsutani M."/>
            <person name="Takabe S."/>
            <person name="Matsushita K."/>
            <person name="Azuma Y."/>
        </authorList>
    </citation>
    <scope>NUCLEOTIDE SEQUENCE [LARGE SCALE GENOMIC DNA]</scope>
    <source>
        <strain evidence="1 2">MB58</strain>
    </source>
</reference>
<dbReference type="AlphaFoldDB" id="A0A023DA61"/>
<dbReference type="Pfam" id="PF05284">
    <property type="entry name" value="DUF736"/>
    <property type="match status" value="1"/>
</dbReference>
<dbReference type="OrthoDB" id="9811595at2"/>
<organism evidence="1 2">
    <name type="scientific">Acidomonas methanolica NBRC 104435</name>
    <dbReference type="NCBI Taxonomy" id="1231351"/>
    <lineage>
        <taxon>Bacteria</taxon>
        <taxon>Pseudomonadati</taxon>
        <taxon>Pseudomonadota</taxon>
        <taxon>Alphaproteobacteria</taxon>
        <taxon>Acetobacterales</taxon>
        <taxon>Acetobacteraceae</taxon>
        <taxon>Acidomonas</taxon>
    </lineage>
</organism>
<evidence type="ECO:0000313" key="1">
    <source>
        <dbReference type="EMBL" id="GAJ30681.1"/>
    </source>
</evidence>
<reference evidence="2" key="1">
    <citation type="journal article" date="2014" name="FEMS Microbiol. Lett.">
        <title>Draft Genomic DNA Sequence of the Facultatively Methylotrophic Bacterium Acidomonas methanolica type strain MB58.</title>
        <authorList>
            <person name="Higashiura N."/>
            <person name="Hadano H."/>
            <person name="Hirakawa H."/>
            <person name="Matsutani M."/>
            <person name="Takabe S."/>
            <person name="Matsushita K."/>
            <person name="Azuma Y."/>
        </authorList>
    </citation>
    <scope>NUCLEOTIDE SEQUENCE [LARGE SCALE GENOMIC DNA]</scope>
    <source>
        <strain evidence="2">MB58</strain>
    </source>
</reference>
<protein>
    <recommendedName>
        <fullName evidence="3">DUF736 domain-containing protein</fullName>
    </recommendedName>
</protein>